<comment type="caution">
    <text evidence="2">The sequence shown here is derived from an EMBL/GenBank/DDBJ whole genome shotgun (WGS) entry which is preliminary data.</text>
</comment>
<dbReference type="Pfam" id="PF13621">
    <property type="entry name" value="Cupin_8"/>
    <property type="match status" value="1"/>
</dbReference>
<dbReference type="EMBL" id="JAVRRD010000014">
    <property type="protein sequence ID" value="KAK5051981.1"/>
    <property type="molecule type" value="Genomic_DNA"/>
</dbReference>
<evidence type="ECO:0000313" key="3">
    <source>
        <dbReference type="Proteomes" id="UP001358417"/>
    </source>
</evidence>
<organism evidence="2 3">
    <name type="scientific">Exophiala bonariae</name>
    <dbReference type="NCBI Taxonomy" id="1690606"/>
    <lineage>
        <taxon>Eukaryota</taxon>
        <taxon>Fungi</taxon>
        <taxon>Dikarya</taxon>
        <taxon>Ascomycota</taxon>
        <taxon>Pezizomycotina</taxon>
        <taxon>Eurotiomycetes</taxon>
        <taxon>Chaetothyriomycetidae</taxon>
        <taxon>Chaetothyriales</taxon>
        <taxon>Herpotrichiellaceae</taxon>
        <taxon>Exophiala</taxon>
    </lineage>
</organism>
<feature type="domain" description="JmjC" evidence="1">
    <location>
        <begin position="303"/>
        <end position="484"/>
    </location>
</feature>
<name>A0AAV9N8K6_9EURO</name>
<accession>A0AAV9N8K6</accession>
<dbReference type="RefSeq" id="XP_064705995.1">
    <property type="nucleotide sequence ID" value="XM_064846385.1"/>
</dbReference>
<protein>
    <recommendedName>
        <fullName evidence="1">JmjC domain-containing protein</fullName>
    </recommendedName>
</protein>
<reference evidence="2 3" key="1">
    <citation type="submission" date="2023-08" db="EMBL/GenBank/DDBJ databases">
        <title>Black Yeasts Isolated from many extreme environments.</title>
        <authorList>
            <person name="Coleine C."/>
            <person name="Stajich J.E."/>
            <person name="Selbmann L."/>
        </authorList>
    </citation>
    <scope>NUCLEOTIDE SEQUENCE [LARGE SCALE GENOMIC DNA]</scope>
    <source>
        <strain evidence="2 3">CCFEE 5792</strain>
    </source>
</reference>
<evidence type="ECO:0000313" key="2">
    <source>
        <dbReference type="EMBL" id="KAK5051981.1"/>
    </source>
</evidence>
<dbReference type="InterPro" id="IPR041667">
    <property type="entry name" value="Cupin_8"/>
</dbReference>
<sequence>MLKLNPEFLKAIVLELRRDIPDDPILECHSDGFDSLRDQHIALLTLADQKLHTFPFKNVKPCWFRLYTDASIVKALTFMEKDSVSESLDTIVSILDMALIMAGGLGREQLIHDIFSSLQAACAGDREVSERPAKRRRLPESAHTLPSDEVSIPTIQFPVAQMQNPSLTKFQAFMLEKREPLILNDTLTHWPALEKWKTISYWLEATIHGRRLVPIEIGRSYTDDDWGQKILPFREFLDDYILRTSEVEPHPEKEVQTGYLAQHDLLKQIPSLQGDIAVPDYCYLDAPAPEAGNPVARSKTEREVLRKVSQPSSIPSADMLHPEFEDCDSRSDAGDTDIQRNIWFGPAWSISPLHHDPYHNILCQVVGTKYIRLYSPAHTNALLPRPKNEPAPHTNGIDHLQNATGKLDEGQCLSETIDMSNTSRVDVAAMELSPLEDWDEVYPGISHIPYMDCIIHPGQALYIPVGWWHYVRSCSVGISVSFWW</sequence>
<dbReference type="PANTHER" id="PTHR12461:SF101">
    <property type="entry name" value="TRNA WYBUTOSINE-SYNTHESIZING PROTEIN 4"/>
    <property type="match status" value="1"/>
</dbReference>
<keyword evidence="3" id="KW-1185">Reference proteome</keyword>
<dbReference type="PANTHER" id="PTHR12461">
    <property type="entry name" value="HYPOXIA-INDUCIBLE FACTOR 1 ALPHA INHIBITOR-RELATED"/>
    <property type="match status" value="1"/>
</dbReference>
<dbReference type="SUPFAM" id="SSF51197">
    <property type="entry name" value="Clavaminate synthase-like"/>
    <property type="match status" value="1"/>
</dbReference>
<evidence type="ECO:0000259" key="1">
    <source>
        <dbReference type="PROSITE" id="PS51184"/>
    </source>
</evidence>
<dbReference type="Gene3D" id="2.60.120.650">
    <property type="entry name" value="Cupin"/>
    <property type="match status" value="1"/>
</dbReference>
<dbReference type="SMART" id="SM00558">
    <property type="entry name" value="JmjC"/>
    <property type="match status" value="1"/>
</dbReference>
<dbReference type="InterPro" id="IPR003347">
    <property type="entry name" value="JmjC_dom"/>
</dbReference>
<proteinExistence type="predicted"/>
<dbReference type="AlphaFoldDB" id="A0AAV9N8K6"/>
<gene>
    <name evidence="2" type="ORF">LTR84_002785</name>
</gene>
<dbReference type="PROSITE" id="PS51184">
    <property type="entry name" value="JMJC"/>
    <property type="match status" value="1"/>
</dbReference>
<dbReference type="GeneID" id="89970984"/>
<dbReference type="Proteomes" id="UP001358417">
    <property type="component" value="Unassembled WGS sequence"/>
</dbReference>